<dbReference type="InterPro" id="IPR003689">
    <property type="entry name" value="ZIP"/>
</dbReference>
<feature type="transmembrane region" description="Helical" evidence="5">
    <location>
        <begin position="172"/>
        <end position="193"/>
    </location>
</feature>
<evidence type="ECO:0000256" key="3">
    <source>
        <dbReference type="ARBA" id="ARBA00022989"/>
    </source>
</evidence>
<dbReference type="Proteomes" id="UP000610862">
    <property type="component" value="Unassembled WGS sequence"/>
</dbReference>
<reference evidence="6" key="1">
    <citation type="submission" date="2020-08" db="EMBL/GenBank/DDBJ databases">
        <title>Genome public.</title>
        <authorList>
            <person name="Liu C."/>
            <person name="Sun Q."/>
        </authorList>
    </citation>
    <scope>NUCLEOTIDE SEQUENCE</scope>
    <source>
        <strain evidence="6">NSJ-24</strain>
    </source>
</reference>
<dbReference type="PANTHER" id="PTHR11040">
    <property type="entry name" value="ZINC/IRON TRANSPORTER"/>
    <property type="match status" value="1"/>
</dbReference>
<feature type="transmembrane region" description="Helical" evidence="5">
    <location>
        <begin position="137"/>
        <end position="160"/>
    </location>
</feature>
<keyword evidence="2 5" id="KW-0812">Transmembrane</keyword>
<dbReference type="Pfam" id="PF02535">
    <property type="entry name" value="Zip"/>
    <property type="match status" value="1"/>
</dbReference>
<dbReference type="AlphaFoldDB" id="A0A926E7T3"/>
<keyword evidence="7" id="KW-1185">Reference proteome</keyword>
<evidence type="ECO:0000256" key="5">
    <source>
        <dbReference type="SAM" id="Phobius"/>
    </source>
</evidence>
<protein>
    <submittedName>
        <fullName evidence="6">ZIP family metal transporter</fullName>
    </submittedName>
</protein>
<sequence length="251" mass="27070">MKNRERGFIMSLLITFFLGIFIMAGALIARSAKNKKLIEHLSISIALGTMSALAVLELFPEALEKLGKTHIIILIVCIALGIAVLKVLDNFIPDHEHGSGGKYTTGNVIHIGIISSIAIILHNIIEGMAVYSMSAESASVGFLIGIGVGLHNIPMGMVIYSTLAREKRSRKTAFLLAASLSTFVGGIMMKLLWLFINDFIVGILISLTLGMIIYIVIFELLTHLIHTENKWLSAAGAVAGIAVILISGIFE</sequence>
<evidence type="ECO:0000256" key="4">
    <source>
        <dbReference type="ARBA" id="ARBA00023136"/>
    </source>
</evidence>
<dbReference type="GO" id="GO:0005385">
    <property type="term" value="F:zinc ion transmembrane transporter activity"/>
    <property type="evidence" value="ECO:0007669"/>
    <property type="project" value="TreeGrafter"/>
</dbReference>
<keyword evidence="4 5" id="KW-0472">Membrane</keyword>
<feature type="transmembrane region" description="Helical" evidence="5">
    <location>
        <begin position="232"/>
        <end position="250"/>
    </location>
</feature>
<feature type="transmembrane region" description="Helical" evidence="5">
    <location>
        <begin position="71"/>
        <end position="88"/>
    </location>
</feature>
<gene>
    <name evidence="6" type="ORF">H8692_09180</name>
</gene>
<feature type="transmembrane region" description="Helical" evidence="5">
    <location>
        <begin position="6"/>
        <end position="29"/>
    </location>
</feature>
<evidence type="ECO:0000313" key="7">
    <source>
        <dbReference type="Proteomes" id="UP000610862"/>
    </source>
</evidence>
<name>A0A926E7T3_9FIRM</name>
<evidence type="ECO:0000313" key="6">
    <source>
        <dbReference type="EMBL" id="MBC8568927.1"/>
    </source>
</evidence>
<organism evidence="6 7">
    <name type="scientific">Lentihominibacter hominis</name>
    <dbReference type="NCBI Taxonomy" id="2763645"/>
    <lineage>
        <taxon>Bacteria</taxon>
        <taxon>Bacillati</taxon>
        <taxon>Bacillota</taxon>
        <taxon>Clostridia</taxon>
        <taxon>Peptostreptococcales</taxon>
        <taxon>Anaerovoracaceae</taxon>
        <taxon>Lentihominibacter</taxon>
    </lineage>
</organism>
<feature type="transmembrane region" description="Helical" evidence="5">
    <location>
        <begin position="199"/>
        <end position="220"/>
    </location>
</feature>
<comment type="caution">
    <text evidence="6">The sequence shown here is derived from an EMBL/GenBank/DDBJ whole genome shotgun (WGS) entry which is preliminary data.</text>
</comment>
<dbReference type="EMBL" id="JACRTA010000003">
    <property type="protein sequence ID" value="MBC8568927.1"/>
    <property type="molecule type" value="Genomic_DNA"/>
</dbReference>
<keyword evidence="3 5" id="KW-1133">Transmembrane helix</keyword>
<dbReference type="GO" id="GO:0016020">
    <property type="term" value="C:membrane"/>
    <property type="evidence" value="ECO:0007669"/>
    <property type="project" value="UniProtKB-SubCell"/>
</dbReference>
<comment type="subcellular location">
    <subcellularLocation>
        <location evidence="1">Membrane</location>
        <topology evidence="1">Multi-pass membrane protein</topology>
    </subcellularLocation>
</comment>
<dbReference type="PANTHER" id="PTHR11040:SF205">
    <property type="entry name" value="ZINC TRANSPORTER ZUPT"/>
    <property type="match status" value="1"/>
</dbReference>
<accession>A0A926E7T3</accession>
<evidence type="ECO:0000256" key="2">
    <source>
        <dbReference type="ARBA" id="ARBA00022692"/>
    </source>
</evidence>
<feature type="transmembrane region" description="Helical" evidence="5">
    <location>
        <begin position="108"/>
        <end position="125"/>
    </location>
</feature>
<proteinExistence type="predicted"/>
<evidence type="ECO:0000256" key="1">
    <source>
        <dbReference type="ARBA" id="ARBA00004141"/>
    </source>
</evidence>
<dbReference type="RefSeq" id="WP_187525545.1">
    <property type="nucleotide sequence ID" value="NZ_JACRTA010000003.1"/>
</dbReference>